<evidence type="ECO:0000313" key="3">
    <source>
        <dbReference type="Proteomes" id="UP000177171"/>
    </source>
</evidence>
<dbReference type="AlphaFoldDB" id="A0A1G2LUL1"/>
<dbReference type="EMBL" id="MHQY01000007">
    <property type="protein sequence ID" value="OHA14501.1"/>
    <property type="molecule type" value="Genomic_DNA"/>
</dbReference>
<protein>
    <recommendedName>
        <fullName evidence="1">DUF8128 domain-containing protein</fullName>
    </recommendedName>
</protein>
<dbReference type="Pfam" id="PF26449">
    <property type="entry name" value="DUF8128"/>
    <property type="match status" value="1"/>
</dbReference>
<name>A0A1G2LUL1_9BACT</name>
<reference evidence="2 3" key="1">
    <citation type="journal article" date="2016" name="Nat. Commun.">
        <title>Thousands of microbial genomes shed light on interconnected biogeochemical processes in an aquifer system.</title>
        <authorList>
            <person name="Anantharaman K."/>
            <person name="Brown C.T."/>
            <person name="Hug L.A."/>
            <person name="Sharon I."/>
            <person name="Castelle C.J."/>
            <person name="Probst A.J."/>
            <person name="Thomas B.C."/>
            <person name="Singh A."/>
            <person name="Wilkins M.J."/>
            <person name="Karaoz U."/>
            <person name="Brodie E.L."/>
            <person name="Williams K.H."/>
            <person name="Hubbard S.S."/>
            <person name="Banfield J.F."/>
        </authorList>
    </citation>
    <scope>NUCLEOTIDE SEQUENCE [LARGE SCALE GENOMIC DNA]</scope>
</reference>
<sequence length="441" mass="51595">MLLEFIQFQLSILRPLWPYIQLTWWAWLPPLLAFGAWKMWVFYLRVWYFANLKWVLLEVRIPKEMAKSPQAMEQIFAGLHSAFRRFDFEEKYWKGLQTDYFSFEIVSVGGKVHFYIYTPSDYINLIQALVYSQYPESEVKEVEDYSPTLPENIPNDEWNLFGTEFALAKPDPYPIRTYKDFLVEDISLKEEARKVDPLSALAEVLSNIKPHEVVGVHFLIRPTGDDWKKKAEELVFKLIGREIPKKSGLLEQLLPGGNMDLSWPIREVVWPGSDVLTGKNEKKSEKSPDMLMMRLSPGEQEIVKAVEKNIAKIGYETILRFIYIGKAKEFDMMNFAAIQGVLRQFNTLNLNSFKTQSKGMTTAKWYNPWRVRVKLRKKKKFYNYFKLRKPFLDTYILHSKPFIFNIEELATVYHFPGGTVGALTTQRIEAKRGEPPSDLPI</sequence>
<evidence type="ECO:0000313" key="2">
    <source>
        <dbReference type="EMBL" id="OHA14501.1"/>
    </source>
</evidence>
<dbReference type="InterPro" id="IPR058441">
    <property type="entry name" value="DUF8128"/>
</dbReference>
<accession>A0A1G2LUL1</accession>
<comment type="caution">
    <text evidence="2">The sequence shown here is derived from an EMBL/GenBank/DDBJ whole genome shotgun (WGS) entry which is preliminary data.</text>
</comment>
<organism evidence="2 3">
    <name type="scientific">Candidatus Sungbacteria bacterium RIFCSPLOWO2_12_FULL_41_11</name>
    <dbReference type="NCBI Taxonomy" id="1802286"/>
    <lineage>
        <taxon>Bacteria</taxon>
        <taxon>Candidatus Sungiibacteriota</taxon>
    </lineage>
</organism>
<proteinExistence type="predicted"/>
<evidence type="ECO:0000259" key="1">
    <source>
        <dbReference type="Pfam" id="PF26449"/>
    </source>
</evidence>
<dbReference type="Proteomes" id="UP000177171">
    <property type="component" value="Unassembled WGS sequence"/>
</dbReference>
<gene>
    <name evidence="2" type="ORF">A3G49_06670</name>
</gene>
<feature type="domain" description="DUF8128" evidence="1">
    <location>
        <begin position="53"/>
        <end position="341"/>
    </location>
</feature>